<dbReference type="KEGG" id="mol:YLM1_0530"/>
<feature type="transmembrane region" description="Helical" evidence="9">
    <location>
        <begin position="296"/>
        <end position="315"/>
    </location>
</feature>
<feature type="transmembrane region" description="Helical" evidence="9">
    <location>
        <begin position="181"/>
        <end position="207"/>
    </location>
</feature>
<organism evidence="10 12">
    <name type="scientific">Methanobrevibacter olleyae</name>
    <dbReference type="NCBI Taxonomy" id="294671"/>
    <lineage>
        <taxon>Archaea</taxon>
        <taxon>Methanobacteriati</taxon>
        <taxon>Methanobacteriota</taxon>
        <taxon>Methanomada group</taxon>
        <taxon>Methanobacteria</taxon>
        <taxon>Methanobacteriales</taxon>
        <taxon>Methanobacteriaceae</taxon>
        <taxon>Methanobrevibacter</taxon>
    </lineage>
</organism>
<feature type="transmembrane region" description="Helical" evidence="9">
    <location>
        <begin position="77"/>
        <end position="100"/>
    </location>
</feature>
<protein>
    <submittedName>
        <fullName evidence="11">Serine/threonine transporter</fullName>
    </submittedName>
    <submittedName>
        <fullName evidence="10">Transporter SDF family</fullName>
    </submittedName>
</protein>
<dbReference type="InterPro" id="IPR036458">
    <property type="entry name" value="Na:dicarbo_symporter_sf"/>
</dbReference>
<dbReference type="OrthoDB" id="3015at2157"/>
<keyword evidence="8 9" id="KW-0472">Membrane</keyword>
<feature type="transmembrane region" description="Helical" evidence="9">
    <location>
        <begin position="142"/>
        <end position="160"/>
    </location>
</feature>
<dbReference type="EMBL" id="CP014265">
    <property type="protein sequence ID" value="AMK15087.1"/>
    <property type="molecule type" value="Genomic_DNA"/>
</dbReference>
<dbReference type="NCBIfam" id="NF010151">
    <property type="entry name" value="PRK13628.1"/>
    <property type="match status" value="1"/>
</dbReference>
<keyword evidence="12" id="KW-1185">Reference proteome</keyword>
<reference evidence="11" key="4">
    <citation type="submission" date="2016-10" db="EMBL/GenBank/DDBJ databases">
        <authorList>
            <person name="de Groot N.N."/>
        </authorList>
    </citation>
    <scope>NUCLEOTIDE SEQUENCE [LARGE SCALE GENOMIC DNA]</scope>
    <source>
        <strain evidence="11">DSM 16632</strain>
    </source>
</reference>
<keyword evidence="4 9" id="KW-0812">Transmembrane</keyword>
<dbReference type="PANTHER" id="PTHR42865">
    <property type="entry name" value="PROTON/GLUTAMATE-ASPARTATE SYMPORTER"/>
    <property type="match status" value="1"/>
</dbReference>
<feature type="transmembrane region" description="Helical" evidence="9">
    <location>
        <begin position="12"/>
        <end position="31"/>
    </location>
</feature>
<evidence type="ECO:0000313" key="12">
    <source>
        <dbReference type="Proteomes" id="UP000066376"/>
    </source>
</evidence>
<keyword evidence="7 9" id="KW-1133">Transmembrane helix</keyword>
<evidence type="ECO:0000256" key="5">
    <source>
        <dbReference type="ARBA" id="ARBA00022847"/>
    </source>
</evidence>
<dbReference type="AlphaFoldDB" id="A0A126QZ71"/>
<keyword evidence="3" id="KW-1003">Cell membrane</keyword>
<reference evidence="13" key="3">
    <citation type="submission" date="2016-10" db="EMBL/GenBank/DDBJ databases">
        <authorList>
            <person name="Varghese N."/>
        </authorList>
    </citation>
    <scope>NUCLEOTIDE SEQUENCE [LARGE SCALE GENOMIC DNA]</scope>
    <source>
        <strain evidence="13">DSM 16632</strain>
    </source>
</reference>
<evidence type="ECO:0000256" key="6">
    <source>
        <dbReference type="ARBA" id="ARBA00022970"/>
    </source>
</evidence>
<evidence type="ECO:0000256" key="7">
    <source>
        <dbReference type="ARBA" id="ARBA00022989"/>
    </source>
</evidence>
<dbReference type="RefSeq" id="WP_067146038.1">
    <property type="nucleotide sequence ID" value="NZ_CP014265.1"/>
</dbReference>
<evidence type="ECO:0000313" key="10">
    <source>
        <dbReference type="EMBL" id="AMK15087.1"/>
    </source>
</evidence>
<comment type="subcellular location">
    <subcellularLocation>
        <location evidence="1">Membrane</location>
        <topology evidence="1">Multi-pass membrane protein</topology>
    </subcellularLocation>
</comment>
<evidence type="ECO:0000256" key="2">
    <source>
        <dbReference type="ARBA" id="ARBA00022448"/>
    </source>
</evidence>
<evidence type="ECO:0000256" key="4">
    <source>
        <dbReference type="ARBA" id="ARBA00022692"/>
    </source>
</evidence>
<dbReference type="PATRIC" id="fig|294671.3.peg.550"/>
<dbReference type="STRING" id="294671.YLM1_0530"/>
<keyword evidence="6" id="KW-0029">Amino-acid transport</keyword>
<evidence type="ECO:0000313" key="11">
    <source>
        <dbReference type="EMBL" id="SFL76435.1"/>
    </source>
</evidence>
<accession>A0A126QZ71</accession>
<dbReference type="Proteomes" id="UP000183442">
    <property type="component" value="Unassembled WGS sequence"/>
</dbReference>
<feature type="transmembrane region" description="Helical" evidence="9">
    <location>
        <begin position="43"/>
        <end position="65"/>
    </location>
</feature>
<keyword evidence="5" id="KW-0769">Symport</keyword>
<keyword evidence="2" id="KW-0813">Transport</keyword>
<evidence type="ECO:0000313" key="13">
    <source>
        <dbReference type="Proteomes" id="UP000183442"/>
    </source>
</evidence>
<evidence type="ECO:0000256" key="9">
    <source>
        <dbReference type="SAM" id="Phobius"/>
    </source>
</evidence>
<dbReference type="GeneID" id="28488830"/>
<evidence type="ECO:0000256" key="1">
    <source>
        <dbReference type="ARBA" id="ARBA00004141"/>
    </source>
</evidence>
<dbReference type="SUPFAM" id="SSF118215">
    <property type="entry name" value="Proton glutamate symport protein"/>
    <property type="match status" value="1"/>
</dbReference>
<dbReference type="EMBL" id="FOTL01000036">
    <property type="protein sequence ID" value="SFL76435.1"/>
    <property type="molecule type" value="Genomic_DNA"/>
</dbReference>
<dbReference type="GO" id="GO:0015826">
    <property type="term" value="P:threonine transport"/>
    <property type="evidence" value="ECO:0007669"/>
    <property type="project" value="InterPro"/>
</dbReference>
<evidence type="ECO:0000256" key="3">
    <source>
        <dbReference type="ARBA" id="ARBA00022475"/>
    </source>
</evidence>
<dbReference type="Gene3D" id="1.10.3860.10">
    <property type="entry name" value="Sodium:dicarboxylate symporter"/>
    <property type="match status" value="1"/>
</dbReference>
<dbReference type="GO" id="GO:0005886">
    <property type="term" value="C:plasma membrane"/>
    <property type="evidence" value="ECO:0007669"/>
    <property type="project" value="UniProtKB-SubCell"/>
</dbReference>
<proteinExistence type="inferred from homology"/>
<dbReference type="Pfam" id="PF00375">
    <property type="entry name" value="SDF"/>
    <property type="match status" value="1"/>
</dbReference>
<dbReference type="GO" id="GO:0032329">
    <property type="term" value="P:serine transport"/>
    <property type="evidence" value="ECO:0007669"/>
    <property type="project" value="InterPro"/>
</dbReference>
<feature type="transmembrane region" description="Helical" evidence="9">
    <location>
        <begin position="321"/>
        <end position="346"/>
    </location>
</feature>
<gene>
    <name evidence="11" type="ORF">SAMN02910297_01699</name>
    <name evidence="10" type="ORF">YLM1_0530</name>
</gene>
<reference evidence="10 12" key="1">
    <citation type="journal article" date="2016" name="Genome Announc.">
        <title>Draft Genome Sequence of the Rumen Methanogen Methanobrevibacter olleyae YLM1.</title>
        <authorList>
            <person name="Kelly W.J."/>
            <person name="Li D."/>
            <person name="Lambie S.C."/>
            <person name="Cox F."/>
            <person name="Attwood G.T."/>
            <person name="Altermann E."/>
            <person name="Leahy S.C."/>
        </authorList>
    </citation>
    <scope>NUCLEOTIDE SEQUENCE [LARGE SCALE GENOMIC DNA]</scope>
    <source>
        <strain evidence="10 12">YLM1</strain>
    </source>
</reference>
<dbReference type="GO" id="GO:0015293">
    <property type="term" value="F:symporter activity"/>
    <property type="evidence" value="ECO:0007669"/>
    <property type="project" value="UniProtKB-KW"/>
</dbReference>
<dbReference type="InterPro" id="IPR023025">
    <property type="entry name" value="Ser_Thr_transp_SstT"/>
</dbReference>
<sequence length="416" mass="43785">MNNFIKKWTESSLILKILIGLIIGVILGLTIPQIDMLGLPGKLFVSALKAIAPILVFVLVASALSKAGEGIGRRFRTVIILYIFSTFLSAMVAVTGSFLFPVTMHLKQADEIIAPSGLGEVISNMLLNIFTNPLLSLSQGDYLGILFWAIVFGICLKKVASSNTKNLLSDCADAISMIVRGIIQFAPIGIMSLVFSAVSESGLSIFIQYGQLILLLVACIATVALITDPLIVAIALRRNPYPLVFTCLKESGITAFFTRSSAANIPVNMGLCEKLGLDKDFYSISIPLGATINMEGAAITITIMTLAVCHTLGIAVDLPTTIVLCVISTLAAAGSSGVAGGSLLLIPMACSLFGIPADISMQAIAVGFIIGVIQDSAETALNSSGDALFSATAEYHDRAKVGKAVNFLGKFAKKSE</sequence>
<dbReference type="PRINTS" id="PR00173">
    <property type="entry name" value="EDTRNSPORT"/>
</dbReference>
<dbReference type="HAMAP" id="MF_01582">
    <property type="entry name" value="Ser_Thr_transp_SstT"/>
    <property type="match status" value="1"/>
</dbReference>
<evidence type="ECO:0000256" key="8">
    <source>
        <dbReference type="ARBA" id="ARBA00023136"/>
    </source>
</evidence>
<dbReference type="InterPro" id="IPR001991">
    <property type="entry name" value="Na-dicarboxylate_symporter"/>
</dbReference>
<feature type="transmembrane region" description="Helical" evidence="9">
    <location>
        <begin position="213"/>
        <end position="236"/>
    </location>
</feature>
<dbReference type="Proteomes" id="UP000066376">
    <property type="component" value="Chromosome"/>
</dbReference>
<dbReference type="PANTHER" id="PTHR42865:SF8">
    <property type="entry name" value="SERINE_THREONINE TRANSPORTER SSTT"/>
    <property type="match status" value="1"/>
</dbReference>
<name>A0A126QZ71_METOL</name>
<reference evidence="12" key="2">
    <citation type="submission" date="2016-02" db="EMBL/GenBank/DDBJ databases">
        <title>The draft genome sequence of the rumen methanogen Methanobrevibacter olleyae YLM1.</title>
        <authorList>
            <consortium name="New Zealand Agricultural Greenhouse Gas Research Centre/Pastoral Greenhouse Gas Research Consortium"/>
            <person name="Kelly W.J."/>
            <person name="Li D."/>
            <person name="Lambie S.C."/>
            <person name="Attwood G.T."/>
            <person name="Altermann E."/>
            <person name="Leahy S.C."/>
        </authorList>
    </citation>
    <scope>NUCLEOTIDE SEQUENCE [LARGE SCALE GENOMIC DNA]</scope>
    <source>
        <strain evidence="12">YLM1</strain>
    </source>
</reference>